<evidence type="ECO:0000256" key="4">
    <source>
        <dbReference type="ARBA" id="ARBA00022701"/>
    </source>
</evidence>
<feature type="compositionally biased region" description="Acidic residues" evidence="6">
    <location>
        <begin position="195"/>
        <end position="207"/>
    </location>
</feature>
<dbReference type="EMBL" id="CM018044">
    <property type="protein sequence ID" value="KAA8529064.1"/>
    <property type="molecule type" value="Genomic_DNA"/>
</dbReference>
<evidence type="ECO:0000313" key="8">
    <source>
        <dbReference type="EMBL" id="KAA8529064.1"/>
    </source>
</evidence>
<sequence>MLEFLVMAGEIEEPFSLSFRADSLHSGSISFGRFETESLSWERRSSFSYNRYLEEVEKYSKPGSVTEKKAYFEAHFKKKALLSQSSSECRNGTEYQTSENDFSENGGYREEFKHVNEGSDVAHFDGSPHGSGYDGEFDVMECGREDVGSSSSEPQGEPALNNADVVDGVPAHMKAEKMHQTETVNLLLVNAETETEVNENLNDDPENVDVTFKEIDPSPNSHTAGKDDTASSGHQQDPSPELKAASETKFTKTRSKSQVNVTQVRKNVSSEASKDSAKKPSIREREGSLKTKTENQSSRNADPTTRRTLKPEECESSKAKANHEKKSEKELRAKKLVEPRHAGSEKVVPRARETANRPKKTASSTKPGMKQSAAGFNFRSDERAERRKQFSMKLEEKWHAKEDKINQIQAKMLEKTEAEIKQFRRSLNFKAAPMPSFYHESVKQGSDKNKAVSSSTKSMKVRGKSLSTGGGDAANSSTFWRAGKDQTLSASDPIYTTDPPQASGVTNCSLTVPSETSAISLTPSTSRSQPPKAELTGKKEKEKDMDLQKNRVLDGSKMPKGQKAEEKWKVGAGRSSNEMGKKHMKVASGMGHLAVGVAS</sequence>
<evidence type="ECO:0000259" key="7">
    <source>
        <dbReference type="Pfam" id="PF06886"/>
    </source>
</evidence>
<dbReference type="InterPro" id="IPR044216">
    <property type="entry name" value="WDL7"/>
</dbReference>
<feature type="compositionally biased region" description="Polar residues" evidence="6">
    <location>
        <begin position="498"/>
        <end position="509"/>
    </location>
</feature>
<dbReference type="PANTHER" id="PTHR47067:SF6">
    <property type="entry name" value="PROTEIN WVD2-LIKE 7"/>
    <property type="match status" value="1"/>
</dbReference>
<feature type="compositionally biased region" description="Basic and acidic residues" evidence="6">
    <location>
        <begin position="535"/>
        <end position="554"/>
    </location>
</feature>
<feature type="domain" description="TPX2 C-terminal" evidence="7">
    <location>
        <begin position="376"/>
        <end position="448"/>
    </location>
</feature>
<feature type="compositionally biased region" description="Polar residues" evidence="6">
    <location>
        <begin position="256"/>
        <end position="271"/>
    </location>
</feature>
<dbReference type="Proteomes" id="UP000325577">
    <property type="component" value="Linkage Group LG20"/>
</dbReference>
<feature type="compositionally biased region" description="Polar residues" evidence="6">
    <location>
        <begin position="514"/>
        <end position="529"/>
    </location>
</feature>
<evidence type="ECO:0000256" key="2">
    <source>
        <dbReference type="ARBA" id="ARBA00005885"/>
    </source>
</evidence>
<comment type="similarity">
    <text evidence="2">Belongs to the TPX2 family.</text>
</comment>
<evidence type="ECO:0000256" key="6">
    <source>
        <dbReference type="SAM" id="MobiDB-lite"/>
    </source>
</evidence>
<dbReference type="OrthoDB" id="758458at2759"/>
<evidence type="ECO:0000256" key="3">
    <source>
        <dbReference type="ARBA" id="ARBA00022490"/>
    </source>
</evidence>
<keyword evidence="4" id="KW-0493">Microtubule</keyword>
<proteinExistence type="inferred from homology"/>
<dbReference type="PANTHER" id="PTHR47067">
    <property type="entry name" value="TPX2 (TARGETING PROTEIN FOR XKLP2) PROTEIN FAMILY-RELATED"/>
    <property type="match status" value="1"/>
</dbReference>
<dbReference type="InterPro" id="IPR027329">
    <property type="entry name" value="TPX2_C"/>
</dbReference>
<comment type="subcellular location">
    <subcellularLocation>
        <location evidence="1">Cytoplasm</location>
        <location evidence="1">Cytoskeleton</location>
    </subcellularLocation>
</comment>
<evidence type="ECO:0000256" key="5">
    <source>
        <dbReference type="ARBA" id="ARBA00023212"/>
    </source>
</evidence>
<dbReference type="AlphaFoldDB" id="A0A5J5AFM9"/>
<evidence type="ECO:0000313" key="9">
    <source>
        <dbReference type="Proteomes" id="UP000325577"/>
    </source>
</evidence>
<feature type="compositionally biased region" description="Polar residues" evidence="6">
    <location>
        <begin position="294"/>
        <end position="303"/>
    </location>
</feature>
<protein>
    <recommendedName>
        <fullName evidence="7">TPX2 C-terminal domain-containing protein</fullName>
    </recommendedName>
</protein>
<keyword evidence="3" id="KW-0963">Cytoplasm</keyword>
<feature type="compositionally biased region" description="Basic and acidic residues" evidence="6">
    <location>
        <begin position="272"/>
        <end position="293"/>
    </location>
</feature>
<dbReference type="Pfam" id="PF06886">
    <property type="entry name" value="TPX2"/>
    <property type="match status" value="1"/>
</dbReference>
<feature type="compositionally biased region" description="Basic and acidic residues" evidence="6">
    <location>
        <begin position="309"/>
        <end position="356"/>
    </location>
</feature>
<reference evidence="8 9" key="1">
    <citation type="submission" date="2019-09" db="EMBL/GenBank/DDBJ databases">
        <title>A chromosome-level genome assembly of the Chinese tupelo Nyssa sinensis.</title>
        <authorList>
            <person name="Yang X."/>
            <person name="Kang M."/>
            <person name="Yang Y."/>
            <person name="Xiong H."/>
            <person name="Wang M."/>
            <person name="Zhang Z."/>
            <person name="Wang Z."/>
            <person name="Wu H."/>
            <person name="Ma T."/>
            <person name="Liu J."/>
            <person name="Xi Z."/>
        </authorList>
    </citation>
    <scope>NUCLEOTIDE SEQUENCE [LARGE SCALE GENOMIC DNA]</scope>
    <source>
        <strain evidence="8">J267</strain>
        <tissue evidence="8">Leaf</tissue>
    </source>
</reference>
<gene>
    <name evidence="8" type="ORF">F0562_033448</name>
</gene>
<name>A0A5J5AFM9_9ASTE</name>
<accession>A0A5J5AFM9</accession>
<evidence type="ECO:0000256" key="1">
    <source>
        <dbReference type="ARBA" id="ARBA00004245"/>
    </source>
</evidence>
<keyword evidence="9" id="KW-1185">Reference proteome</keyword>
<feature type="compositionally biased region" description="Basic and acidic residues" evidence="6">
    <location>
        <begin position="440"/>
        <end position="450"/>
    </location>
</feature>
<feature type="region of interest" description="Disordered" evidence="6">
    <location>
        <begin position="440"/>
        <end position="478"/>
    </location>
</feature>
<dbReference type="GO" id="GO:0005874">
    <property type="term" value="C:microtubule"/>
    <property type="evidence" value="ECO:0007669"/>
    <property type="project" value="UniProtKB-KW"/>
</dbReference>
<keyword evidence="5" id="KW-0206">Cytoskeleton</keyword>
<feature type="region of interest" description="Disordered" evidence="6">
    <location>
        <begin position="195"/>
        <end position="388"/>
    </location>
</feature>
<feature type="region of interest" description="Disordered" evidence="6">
    <location>
        <begin position="514"/>
        <end position="599"/>
    </location>
</feature>
<feature type="region of interest" description="Disordered" evidence="6">
    <location>
        <begin position="144"/>
        <end position="163"/>
    </location>
</feature>
<feature type="compositionally biased region" description="Basic and acidic residues" evidence="6">
    <location>
        <begin position="379"/>
        <end position="388"/>
    </location>
</feature>
<organism evidence="8 9">
    <name type="scientific">Nyssa sinensis</name>
    <dbReference type="NCBI Taxonomy" id="561372"/>
    <lineage>
        <taxon>Eukaryota</taxon>
        <taxon>Viridiplantae</taxon>
        <taxon>Streptophyta</taxon>
        <taxon>Embryophyta</taxon>
        <taxon>Tracheophyta</taxon>
        <taxon>Spermatophyta</taxon>
        <taxon>Magnoliopsida</taxon>
        <taxon>eudicotyledons</taxon>
        <taxon>Gunneridae</taxon>
        <taxon>Pentapetalae</taxon>
        <taxon>asterids</taxon>
        <taxon>Cornales</taxon>
        <taxon>Nyssaceae</taxon>
        <taxon>Nyssa</taxon>
    </lineage>
</organism>
<feature type="region of interest" description="Disordered" evidence="6">
    <location>
        <begin position="490"/>
        <end position="509"/>
    </location>
</feature>